<keyword evidence="5" id="KW-0677">Repeat</keyword>
<dbReference type="InterPro" id="IPR043137">
    <property type="entry name" value="GGT_ssub_C"/>
</dbReference>
<dbReference type="FunFam" id="1.25.40.470:FF:000004">
    <property type="entry name" value="WD repeat-containing protein 35"/>
    <property type="match status" value="1"/>
</dbReference>
<dbReference type="Gene3D" id="3.40.50.360">
    <property type="match status" value="1"/>
</dbReference>
<dbReference type="InterPro" id="IPR056157">
    <property type="entry name" value="TPR_IFT80_172_dom"/>
</dbReference>
<evidence type="ECO:0000256" key="1">
    <source>
        <dbReference type="ARBA" id="ARBA00004138"/>
    </source>
</evidence>
<dbReference type="Proteomes" id="UP000014500">
    <property type="component" value="Unassembled WGS sequence"/>
</dbReference>
<evidence type="ECO:0000256" key="5">
    <source>
        <dbReference type="ARBA" id="ARBA00022737"/>
    </source>
</evidence>
<dbReference type="InterPro" id="IPR056159">
    <property type="entry name" value="Beta-prop_IFT121_TULP_N"/>
</dbReference>
<dbReference type="Pfam" id="PF25170">
    <property type="entry name" value="TPR_WDR35"/>
    <property type="match status" value="1"/>
</dbReference>
<dbReference type="InterPro" id="IPR056158">
    <property type="entry name" value="Beta-prop_IFT121_2nd"/>
</dbReference>
<dbReference type="InterPro" id="IPR005025">
    <property type="entry name" value="FMN_Rdtase-like_dom"/>
</dbReference>
<dbReference type="Pfam" id="PF24797">
    <property type="entry name" value="Beta-prop_WDR35_TULP_N"/>
    <property type="match status" value="1"/>
</dbReference>
<dbReference type="InterPro" id="IPR011990">
    <property type="entry name" value="TPR-like_helical_dom_sf"/>
</dbReference>
<dbReference type="GO" id="GO:1905515">
    <property type="term" value="P:non-motile cilium assembly"/>
    <property type="evidence" value="ECO:0007669"/>
    <property type="project" value="TreeGrafter"/>
</dbReference>
<dbReference type="PANTHER" id="PTHR12764">
    <property type="entry name" value="WD REPEAT DOMAIN-RELATED"/>
    <property type="match status" value="1"/>
</dbReference>
<dbReference type="eggNOG" id="KOG2041">
    <property type="taxonomic scope" value="Eukaryota"/>
</dbReference>
<feature type="transmembrane region" description="Helical" evidence="8">
    <location>
        <begin position="1398"/>
        <end position="1424"/>
    </location>
</feature>
<dbReference type="PRINTS" id="PR01210">
    <property type="entry name" value="GGTRANSPTASE"/>
</dbReference>
<dbReference type="HOGENOM" id="CLU_235434_0_0_1"/>
<evidence type="ECO:0000256" key="2">
    <source>
        <dbReference type="ARBA" id="ARBA00004496"/>
    </source>
</evidence>
<comment type="subcellular location">
    <subcellularLocation>
        <location evidence="1">Cell projection</location>
        <location evidence="1">Cilium</location>
    </subcellularLocation>
    <subcellularLocation>
        <location evidence="2">Cytoplasm</location>
    </subcellularLocation>
</comment>
<dbReference type="Pfam" id="PF01019">
    <property type="entry name" value="G_glu_transpept"/>
    <property type="match status" value="1"/>
</dbReference>
<keyword evidence="15" id="KW-1185">Reference proteome</keyword>
<dbReference type="InterPro" id="IPR036322">
    <property type="entry name" value="WD40_repeat_dom_sf"/>
</dbReference>
<reference evidence="15" key="1">
    <citation type="submission" date="2011-05" db="EMBL/GenBank/DDBJ databases">
        <authorList>
            <person name="Richards S.R."/>
            <person name="Qu J."/>
            <person name="Jiang H."/>
            <person name="Jhangiani S.N."/>
            <person name="Agravi P."/>
            <person name="Goodspeed R."/>
            <person name="Gross S."/>
            <person name="Mandapat C."/>
            <person name="Jackson L."/>
            <person name="Mathew T."/>
            <person name="Pu L."/>
            <person name="Thornton R."/>
            <person name="Saada N."/>
            <person name="Wilczek-Boney K.B."/>
            <person name="Lee S."/>
            <person name="Kovar C."/>
            <person name="Wu Y."/>
            <person name="Scherer S.E."/>
            <person name="Worley K.C."/>
            <person name="Muzny D.M."/>
            <person name="Gibbs R."/>
        </authorList>
    </citation>
    <scope>NUCLEOTIDE SEQUENCE</scope>
    <source>
        <strain evidence="15">Brora</strain>
    </source>
</reference>
<dbReference type="STRING" id="126957.T1JCY7"/>
<name>T1JCY7_STRMM</name>
<dbReference type="InterPro" id="IPR015943">
    <property type="entry name" value="WD40/YVTN_repeat-like_dom_sf"/>
</dbReference>
<dbReference type="Gene3D" id="2.130.10.10">
    <property type="entry name" value="YVTN repeat-like/Quinoprotein amine dehydrogenase"/>
    <property type="match status" value="2"/>
</dbReference>
<dbReference type="GO" id="GO:0097730">
    <property type="term" value="C:non-motile cilium"/>
    <property type="evidence" value="ECO:0007669"/>
    <property type="project" value="TreeGrafter"/>
</dbReference>
<dbReference type="Pfam" id="PF25768">
    <property type="entry name" value="TPR_IFT121"/>
    <property type="match status" value="1"/>
</dbReference>
<dbReference type="Gene3D" id="1.25.40.470">
    <property type="match status" value="1"/>
</dbReference>
<dbReference type="GO" id="GO:0016491">
    <property type="term" value="F:oxidoreductase activity"/>
    <property type="evidence" value="ECO:0007669"/>
    <property type="project" value="InterPro"/>
</dbReference>
<keyword evidence="8" id="KW-1133">Transmembrane helix</keyword>
<evidence type="ECO:0000259" key="9">
    <source>
        <dbReference type="Pfam" id="PF03358"/>
    </source>
</evidence>
<evidence type="ECO:0000256" key="7">
    <source>
        <dbReference type="ARBA" id="ARBA00023273"/>
    </source>
</evidence>
<evidence type="ECO:0000256" key="4">
    <source>
        <dbReference type="ARBA" id="ARBA00022574"/>
    </source>
</evidence>
<dbReference type="SUPFAM" id="SSF69322">
    <property type="entry name" value="Tricorn protease domain 2"/>
    <property type="match status" value="1"/>
</dbReference>
<feature type="domain" description="IFT80/172/WDR35 TPR" evidence="10">
    <location>
        <begin position="907"/>
        <end position="997"/>
    </location>
</feature>
<proteinExistence type="predicted"/>
<dbReference type="InterPro" id="IPR029055">
    <property type="entry name" value="Ntn_hydrolases_N"/>
</dbReference>
<dbReference type="InterPro" id="IPR039857">
    <property type="entry name" value="Ift122/121"/>
</dbReference>
<feature type="domain" description="IFT121 second beta-propeller" evidence="11">
    <location>
        <begin position="564"/>
        <end position="875"/>
    </location>
</feature>
<dbReference type="SUPFAM" id="SSF52218">
    <property type="entry name" value="Flavoproteins"/>
    <property type="match status" value="1"/>
</dbReference>
<dbReference type="InterPro" id="IPR057361">
    <property type="entry name" value="TPR_WDR35"/>
</dbReference>
<dbReference type="Pfam" id="PF23390">
    <property type="entry name" value="Beta-prop_WDR35_2nd"/>
    <property type="match status" value="1"/>
</dbReference>
<sequence length="1918" mass="213837">MALKVTIFFGSVREGRLGLRAANYIAQQLKKQEYRVFLLDPEENPFPMLRKPFHHYANPDDAPQYVKDVRKEIISSDAFIVVSAEYNHSMPPALVNVMDHFPPGDFKHKPCGIVTYSVGGFGGIRAGVQLRSFLGELGMITPAFMFPIPKVNEAFSEDGRPQNEHMIKNTEKMINEVVWYANALKNHRACVPPLKKKINNESQFSSQGHSFRLRPCPVVSGGICRLKTETMFVYLSKKIAIPNNTRLYCIGWNKEYGYITCGGEGGLLKILKLESGRKEGNVRGLAAPSNLSMNQTLEGHAVDVQVVTWNEGPQQKLTSSDTSGLIIVWLLHKGTWVEEMINNRNKSVVKGMAWNMDGSKICIVYEDGAVIVGSVDGNRIWGKELKGLQLVSVEWSPDSKLLLFGVGTGDVQVYDSFGNFIANIIISVASIGSLVAVRWYNGRCGFVEPNCVCLVIAYDNGNLQLMRNENDDVPIVLTTNLTVCDVQWNHNGSILALAGCLSNSGGDKEINVVQFYTPYGDHIRTLRVPGRQISACTWEGGGLRIALAVDSYIYFANIRPDYKWCYFANTVVYSLTKPDRFDTTVVFWDTKSGEKNVKFVKHLLSIACNDDNCVLASRVDDGTSQYTVILCNALGTPVDCRYIDIEPLHVTMNRSHVIAASKEAIYFWQYSDCRSRSLMEIGGVIKKDSRERLYHVDDVPSGVGDTVPDIEAMFETTTDPIACVCSSDKFLLIARESGIIQRYNFPSMALTERYTIKSQPLKMSMNCSSSRLAVVDVLGVLTMMNLSSDGDDDDEEVSKFERKDVWDFKWASDNSELLAIMEKTRMYIFRNLDPEEPNLSSGYICRFENLRVRSLMLDELIESPDEPNEEYLVDMDVKSLRDTRELLAKVSLKDATTFIEDNSHPTLWALLAEASLEKLDLKTAENAFVRCKDFPGIDFTQKLANIQNEKLKRAEVATYLQRFDEAEKIYLEMDRKDLAVSLRRKLGDWFRVVQLMKTGNAGDDSRLEEAWNAIGDYYYDRQKWEEASKYYEQGQNHEKLADVYYALEDFQNLESLAKNLADNHSLLPTIAEMFSTVGMCSQSVYAYAKANKVKDAIECCVTLNQWNTAIELARKHHVKEIGSLLAKYAEHLLVKNKIFDAVELYRNANRHLDAAQLMFKVAADEAKKKGNLLRIKKLYVLAALLVEDYHARVRSENRARSSSNKQVVSNVLKGLLQEDAQTSGTQVIDKAWRNAEAYHLFLLAQRQLHNGYIDAAMKTALHLREFDDVLIKEEVYSLLALASCANRAFAVCSKAFIKLESLDSVPKEMQQMYQDLAMDIFTKHSPKDSRNNRSECTHCETMIPDWSFTGRGAWSSASCRRHMATMFPRLDGASSIDASEFVVNEKVPLKRNNIKNGISFRCVVVATIVVTVAITITFIVQVVYYEPKFAGSAIASDNEECTKMGVQVMRDGGSAVDGVVATYLCLSVVHPHVAGLGGGGFMLIRDGDGKISSLDFRETAPLDSRATVDETRPVSTVGVPGLVHGLNTAHKLYGKIPWSQLVSRASRLARDGFIVSPYLTQALQQTAIYLPSVLDVFSNATHADLAGQLVMRKRFANTLDLIAKHGGEVMYTGMLRDMILHQIQGNAGGYLRSADFSNYATLVGEPVQISWKGLRLSASAPPSSGPLLLTALAFFENVTATANNSLSDLVEPILEAWKAASWVMDRIDLSEKNNTNVSFAVQLKTLLEEARTSMDLENVPRESRVSRASSVVAVDETDTFVALTSGLGSWFGSQMVVADGIVLNDALRDIPWTPGARPPTSMSAVGIDVESKPCAARLVTSGASSQLLLQVLLQNLILNKSATDSVRAARFAFSLPNKRAFMETNYHPSLDQNILDHLRNDFLQISEVNPPYISINLLSKIGDDVTEQADTRTSAMVY</sequence>
<feature type="domain" description="IFT121-like TPR repeats" evidence="13">
    <location>
        <begin position="1229"/>
        <end position="1328"/>
    </location>
</feature>
<evidence type="ECO:0000256" key="8">
    <source>
        <dbReference type="SAM" id="Phobius"/>
    </source>
</evidence>
<evidence type="ECO:0000256" key="6">
    <source>
        <dbReference type="ARBA" id="ARBA00023069"/>
    </source>
</evidence>
<evidence type="ECO:0000259" key="13">
    <source>
        <dbReference type="Pfam" id="PF25768"/>
    </source>
</evidence>
<dbReference type="EnsemblMetazoa" id="SMAR011658-RA">
    <property type="protein sequence ID" value="SMAR011658-PA"/>
    <property type="gene ID" value="SMAR011658"/>
</dbReference>
<feature type="domain" description="IFT121/TULP4 N-terminal" evidence="12">
    <location>
        <begin position="231"/>
        <end position="559"/>
    </location>
</feature>
<dbReference type="GO" id="GO:0035721">
    <property type="term" value="P:intraciliary retrograde transport"/>
    <property type="evidence" value="ECO:0007669"/>
    <property type="project" value="TreeGrafter"/>
</dbReference>
<keyword evidence="8" id="KW-0472">Membrane</keyword>
<evidence type="ECO:0000259" key="12">
    <source>
        <dbReference type="Pfam" id="PF24797"/>
    </source>
</evidence>
<dbReference type="EMBL" id="JH432085">
    <property type="status" value="NOT_ANNOTATED_CDS"/>
    <property type="molecule type" value="Genomic_DNA"/>
</dbReference>
<keyword evidence="4" id="KW-0853">WD repeat</keyword>
<evidence type="ECO:0000259" key="10">
    <source>
        <dbReference type="Pfam" id="PF23387"/>
    </source>
</evidence>
<feature type="domain" description="NADPH-dependent FMN reductase-like" evidence="9">
    <location>
        <begin position="4"/>
        <end position="143"/>
    </location>
</feature>
<accession>T1JCY7</accession>
<dbReference type="PhylomeDB" id="T1JCY7"/>
<dbReference type="GO" id="GO:0061512">
    <property type="term" value="P:protein localization to cilium"/>
    <property type="evidence" value="ECO:0007669"/>
    <property type="project" value="TreeGrafter"/>
</dbReference>
<dbReference type="PANTHER" id="PTHR12764:SF5">
    <property type="entry name" value="LD29485P"/>
    <property type="match status" value="1"/>
</dbReference>
<keyword evidence="8" id="KW-0812">Transmembrane</keyword>
<dbReference type="SUPFAM" id="SSF50978">
    <property type="entry name" value="WD40 repeat-like"/>
    <property type="match status" value="1"/>
</dbReference>
<dbReference type="InterPro" id="IPR029039">
    <property type="entry name" value="Flavoprotein-like_sf"/>
</dbReference>
<evidence type="ECO:0000259" key="11">
    <source>
        <dbReference type="Pfam" id="PF23390"/>
    </source>
</evidence>
<reference evidence="14" key="2">
    <citation type="submission" date="2015-02" db="UniProtKB">
        <authorList>
            <consortium name="EnsemblMetazoa"/>
        </authorList>
    </citation>
    <scope>IDENTIFICATION</scope>
</reference>
<dbReference type="eggNOG" id="KOG2410">
    <property type="taxonomic scope" value="Eukaryota"/>
</dbReference>
<organism evidence="14 15">
    <name type="scientific">Strigamia maritima</name>
    <name type="common">European centipede</name>
    <name type="synonym">Geophilus maritimus</name>
    <dbReference type="NCBI Taxonomy" id="126957"/>
    <lineage>
        <taxon>Eukaryota</taxon>
        <taxon>Metazoa</taxon>
        <taxon>Ecdysozoa</taxon>
        <taxon>Arthropoda</taxon>
        <taxon>Myriapoda</taxon>
        <taxon>Chilopoda</taxon>
        <taxon>Pleurostigmophora</taxon>
        <taxon>Geophilomorpha</taxon>
        <taxon>Linotaeniidae</taxon>
        <taxon>Strigamia</taxon>
    </lineage>
</organism>
<dbReference type="GO" id="GO:0030991">
    <property type="term" value="C:intraciliary transport particle A"/>
    <property type="evidence" value="ECO:0007669"/>
    <property type="project" value="TreeGrafter"/>
</dbReference>
<dbReference type="Pfam" id="PF23387">
    <property type="entry name" value="TPR_IFT80_172"/>
    <property type="match status" value="1"/>
</dbReference>
<evidence type="ECO:0000313" key="14">
    <source>
        <dbReference type="EnsemblMetazoa" id="SMAR011658-PA"/>
    </source>
</evidence>
<dbReference type="SUPFAM" id="SSF56235">
    <property type="entry name" value="N-terminal nucleophile aminohydrolases (Ntn hydrolases)"/>
    <property type="match status" value="1"/>
</dbReference>
<evidence type="ECO:0000256" key="3">
    <source>
        <dbReference type="ARBA" id="ARBA00022490"/>
    </source>
</evidence>
<dbReference type="InterPro" id="IPR057979">
    <property type="entry name" value="TPR_IFT121"/>
</dbReference>
<dbReference type="GO" id="GO:0005737">
    <property type="term" value="C:cytoplasm"/>
    <property type="evidence" value="ECO:0007669"/>
    <property type="project" value="UniProtKB-SubCell"/>
</dbReference>
<keyword evidence="6" id="KW-0969">Cilium</keyword>
<dbReference type="Pfam" id="PF03358">
    <property type="entry name" value="FMN_red"/>
    <property type="match status" value="1"/>
</dbReference>
<keyword evidence="7" id="KW-0966">Cell projection</keyword>
<protein>
    <submittedName>
        <fullName evidence="14">Uncharacterized protein</fullName>
    </submittedName>
</protein>
<dbReference type="SUPFAM" id="SSF48452">
    <property type="entry name" value="TPR-like"/>
    <property type="match status" value="1"/>
</dbReference>
<keyword evidence="3" id="KW-0963">Cytoplasm</keyword>
<dbReference type="Gene3D" id="3.60.20.40">
    <property type="match status" value="1"/>
</dbReference>
<evidence type="ECO:0000313" key="15">
    <source>
        <dbReference type="Proteomes" id="UP000014500"/>
    </source>
</evidence>